<dbReference type="RefSeq" id="WP_076421602.1">
    <property type="nucleotide sequence ID" value="NZ_FTNM01000002.1"/>
</dbReference>
<dbReference type="PANTHER" id="PTHR34406">
    <property type="entry name" value="PROTEIN YCEI"/>
    <property type="match status" value="1"/>
</dbReference>
<dbReference type="OrthoDB" id="9811006at2"/>
<sequence length="190" mass="20938">MKRVFLILLAFVSLTAFTTLSSVWTNDDAHSQLGFTVKHLGIADVSGTFNDFDVKITSTKPDFSDAVVELTAKTASIDTRVDDRDNHLKSPDFFNVEKYPTMDFKSTSIKKAGKDSYKLTGNLTLNGVTKPVTMDMKYNGTVENAMNKKQTAGFQVTGTIKRSDFNLGSGFPAPMISDEVRIKADGEFIQ</sequence>
<organism evidence="3 4">
    <name type="scientific">Pontibacter lucknowensis</name>
    <dbReference type="NCBI Taxonomy" id="1077936"/>
    <lineage>
        <taxon>Bacteria</taxon>
        <taxon>Pseudomonadati</taxon>
        <taxon>Bacteroidota</taxon>
        <taxon>Cytophagia</taxon>
        <taxon>Cytophagales</taxon>
        <taxon>Hymenobacteraceae</taxon>
        <taxon>Pontibacter</taxon>
    </lineage>
</organism>
<dbReference type="Pfam" id="PF04264">
    <property type="entry name" value="YceI"/>
    <property type="match status" value="1"/>
</dbReference>
<dbReference type="Gene3D" id="2.40.128.110">
    <property type="entry name" value="Lipid/polyisoprenoid-binding, YceI-like"/>
    <property type="match status" value="1"/>
</dbReference>
<dbReference type="STRING" id="1077936.SAMN05421545_1393"/>
<dbReference type="AlphaFoldDB" id="A0A1N6W7H0"/>
<gene>
    <name evidence="3" type="ORF">SAMN05421545_1393</name>
</gene>
<proteinExistence type="predicted"/>
<name>A0A1N6W7H0_9BACT</name>
<evidence type="ECO:0000256" key="1">
    <source>
        <dbReference type="SAM" id="SignalP"/>
    </source>
</evidence>
<keyword evidence="4" id="KW-1185">Reference proteome</keyword>
<feature type="signal peptide" evidence="1">
    <location>
        <begin position="1"/>
        <end position="21"/>
    </location>
</feature>
<feature type="chain" id="PRO_5012207451" evidence="1">
    <location>
        <begin position="22"/>
        <end position="190"/>
    </location>
</feature>
<evidence type="ECO:0000313" key="4">
    <source>
        <dbReference type="Proteomes" id="UP000185924"/>
    </source>
</evidence>
<dbReference type="PANTHER" id="PTHR34406:SF1">
    <property type="entry name" value="PROTEIN YCEI"/>
    <property type="match status" value="1"/>
</dbReference>
<evidence type="ECO:0000259" key="2">
    <source>
        <dbReference type="SMART" id="SM00867"/>
    </source>
</evidence>
<dbReference type="SUPFAM" id="SSF101874">
    <property type="entry name" value="YceI-like"/>
    <property type="match status" value="1"/>
</dbReference>
<dbReference type="InterPro" id="IPR007372">
    <property type="entry name" value="Lipid/polyisoprenoid-bd_YceI"/>
</dbReference>
<feature type="domain" description="Lipid/polyisoprenoid-binding YceI-like" evidence="2">
    <location>
        <begin position="23"/>
        <end position="189"/>
    </location>
</feature>
<dbReference type="InterPro" id="IPR036761">
    <property type="entry name" value="TTHA0802/YceI-like_sf"/>
</dbReference>
<dbReference type="EMBL" id="FTNM01000002">
    <property type="protein sequence ID" value="SIQ85896.1"/>
    <property type="molecule type" value="Genomic_DNA"/>
</dbReference>
<dbReference type="SMART" id="SM00867">
    <property type="entry name" value="YceI"/>
    <property type="match status" value="1"/>
</dbReference>
<keyword evidence="1" id="KW-0732">Signal</keyword>
<protein>
    <submittedName>
        <fullName evidence="3">Polyisoprenoid-binding protein YceI</fullName>
    </submittedName>
</protein>
<reference evidence="4" key="1">
    <citation type="submission" date="2017-01" db="EMBL/GenBank/DDBJ databases">
        <authorList>
            <person name="Varghese N."/>
            <person name="Submissions S."/>
        </authorList>
    </citation>
    <scope>NUCLEOTIDE SEQUENCE [LARGE SCALE GENOMIC DNA]</scope>
    <source>
        <strain evidence="4">DM9</strain>
    </source>
</reference>
<evidence type="ECO:0000313" key="3">
    <source>
        <dbReference type="EMBL" id="SIQ85896.1"/>
    </source>
</evidence>
<accession>A0A1N6W7H0</accession>
<dbReference type="Proteomes" id="UP000185924">
    <property type="component" value="Unassembled WGS sequence"/>
</dbReference>